<gene>
    <name evidence="2" type="ORF">PoB_007454000</name>
</gene>
<reference evidence="2 3" key="1">
    <citation type="journal article" date="2021" name="Elife">
        <title>Chloroplast acquisition without the gene transfer in kleptoplastic sea slugs, Plakobranchus ocellatus.</title>
        <authorList>
            <person name="Maeda T."/>
            <person name="Takahashi S."/>
            <person name="Yoshida T."/>
            <person name="Shimamura S."/>
            <person name="Takaki Y."/>
            <person name="Nagai Y."/>
            <person name="Toyoda A."/>
            <person name="Suzuki Y."/>
            <person name="Arimoto A."/>
            <person name="Ishii H."/>
            <person name="Satoh N."/>
            <person name="Nishiyama T."/>
            <person name="Hasebe M."/>
            <person name="Maruyama T."/>
            <person name="Minagawa J."/>
            <person name="Obokata J."/>
            <person name="Shigenobu S."/>
        </authorList>
    </citation>
    <scope>NUCLEOTIDE SEQUENCE [LARGE SCALE GENOMIC DNA]</scope>
</reference>
<feature type="compositionally biased region" description="Polar residues" evidence="1">
    <location>
        <begin position="83"/>
        <end position="92"/>
    </location>
</feature>
<dbReference type="AlphaFoldDB" id="A0AAV4DVK9"/>
<feature type="region of interest" description="Disordered" evidence="1">
    <location>
        <begin position="83"/>
        <end position="140"/>
    </location>
</feature>
<evidence type="ECO:0000256" key="1">
    <source>
        <dbReference type="SAM" id="MobiDB-lite"/>
    </source>
</evidence>
<name>A0AAV4DVK9_9GAST</name>
<protein>
    <submittedName>
        <fullName evidence="2">Uncharacterized protein</fullName>
    </submittedName>
</protein>
<dbReference type="EMBL" id="BLXT01008368">
    <property type="protein sequence ID" value="GFO48035.1"/>
    <property type="molecule type" value="Genomic_DNA"/>
</dbReference>
<accession>A0AAV4DVK9</accession>
<evidence type="ECO:0000313" key="2">
    <source>
        <dbReference type="EMBL" id="GFO48035.1"/>
    </source>
</evidence>
<dbReference type="Proteomes" id="UP000735302">
    <property type="component" value="Unassembled WGS sequence"/>
</dbReference>
<comment type="caution">
    <text evidence="2">The sequence shown here is derived from an EMBL/GenBank/DDBJ whole genome shotgun (WGS) entry which is preliminary data.</text>
</comment>
<evidence type="ECO:0000313" key="3">
    <source>
        <dbReference type="Proteomes" id="UP000735302"/>
    </source>
</evidence>
<organism evidence="2 3">
    <name type="scientific">Plakobranchus ocellatus</name>
    <dbReference type="NCBI Taxonomy" id="259542"/>
    <lineage>
        <taxon>Eukaryota</taxon>
        <taxon>Metazoa</taxon>
        <taxon>Spiralia</taxon>
        <taxon>Lophotrochozoa</taxon>
        <taxon>Mollusca</taxon>
        <taxon>Gastropoda</taxon>
        <taxon>Heterobranchia</taxon>
        <taxon>Euthyneura</taxon>
        <taxon>Panpulmonata</taxon>
        <taxon>Sacoglossa</taxon>
        <taxon>Placobranchoidea</taxon>
        <taxon>Plakobranchidae</taxon>
        <taxon>Plakobranchus</taxon>
    </lineage>
</organism>
<sequence>MVVQQQANLPSIWRRGSSPQQGDLTLQAPCQAKMPMAGSNLERNPPNKVSRRFQAGFAIQWATNAPHCMILGIVSVHGICKGTMQNKTSPQQGDLRLLGPPSRRGADGGVRTRARRVPADLSADSQATVPPTPPGYYEEMPPFPYRNIRFAK</sequence>
<feature type="region of interest" description="Disordered" evidence="1">
    <location>
        <begin position="1"/>
        <end position="22"/>
    </location>
</feature>
<proteinExistence type="predicted"/>
<keyword evidence="3" id="KW-1185">Reference proteome</keyword>